<gene>
    <name evidence="1" type="ORF">E2C01_056181</name>
</gene>
<comment type="caution">
    <text evidence="1">The sequence shown here is derived from an EMBL/GenBank/DDBJ whole genome shotgun (WGS) entry which is preliminary data.</text>
</comment>
<sequence length="134" mass="15413">MTVQEQKRKWDEADVIQDLRQAIDEKLKKLNIQHRKGVEARNISKLTRLYGGNIKLPQPRNAFINLAPGLELTDDQEELLNLGLDCHFMTKPRPHRKRLELEILLDNIKNLEKVKKITTSDNLPANILAEAGLT</sequence>
<protein>
    <submittedName>
        <fullName evidence="1">Uncharacterized protein</fullName>
    </submittedName>
</protein>
<keyword evidence="2" id="KW-1185">Reference proteome</keyword>
<evidence type="ECO:0000313" key="2">
    <source>
        <dbReference type="Proteomes" id="UP000324222"/>
    </source>
</evidence>
<dbReference type="AlphaFoldDB" id="A0A5B7GX53"/>
<name>A0A5B7GX53_PORTR</name>
<proteinExistence type="predicted"/>
<accession>A0A5B7GX53</accession>
<evidence type="ECO:0000313" key="1">
    <source>
        <dbReference type="EMBL" id="MPC62099.1"/>
    </source>
</evidence>
<dbReference type="Proteomes" id="UP000324222">
    <property type="component" value="Unassembled WGS sequence"/>
</dbReference>
<dbReference type="EMBL" id="VSRR010019300">
    <property type="protein sequence ID" value="MPC62099.1"/>
    <property type="molecule type" value="Genomic_DNA"/>
</dbReference>
<organism evidence="1 2">
    <name type="scientific">Portunus trituberculatus</name>
    <name type="common">Swimming crab</name>
    <name type="synonym">Neptunus trituberculatus</name>
    <dbReference type="NCBI Taxonomy" id="210409"/>
    <lineage>
        <taxon>Eukaryota</taxon>
        <taxon>Metazoa</taxon>
        <taxon>Ecdysozoa</taxon>
        <taxon>Arthropoda</taxon>
        <taxon>Crustacea</taxon>
        <taxon>Multicrustacea</taxon>
        <taxon>Malacostraca</taxon>
        <taxon>Eumalacostraca</taxon>
        <taxon>Eucarida</taxon>
        <taxon>Decapoda</taxon>
        <taxon>Pleocyemata</taxon>
        <taxon>Brachyura</taxon>
        <taxon>Eubrachyura</taxon>
        <taxon>Portunoidea</taxon>
        <taxon>Portunidae</taxon>
        <taxon>Portuninae</taxon>
        <taxon>Portunus</taxon>
    </lineage>
</organism>
<reference evidence="1 2" key="1">
    <citation type="submission" date="2019-05" db="EMBL/GenBank/DDBJ databases">
        <title>Another draft genome of Portunus trituberculatus and its Hox gene families provides insights of decapod evolution.</title>
        <authorList>
            <person name="Jeong J.-H."/>
            <person name="Song I."/>
            <person name="Kim S."/>
            <person name="Choi T."/>
            <person name="Kim D."/>
            <person name="Ryu S."/>
            <person name="Kim W."/>
        </authorList>
    </citation>
    <scope>NUCLEOTIDE SEQUENCE [LARGE SCALE GENOMIC DNA]</scope>
    <source>
        <tissue evidence="1">Muscle</tissue>
    </source>
</reference>